<dbReference type="EMBL" id="SNZA01000003">
    <property type="protein sequence ID" value="TDR13161.1"/>
    <property type="molecule type" value="Genomic_DNA"/>
</dbReference>
<dbReference type="Pfam" id="PF06945">
    <property type="entry name" value="DUF1289"/>
    <property type="match status" value="1"/>
</dbReference>
<accession>A0A4V3DG62</accession>
<sequence length="98" mass="11758">MEQIELFSIESPCRGVCENSHKGYCKGCLRSREERFHWHEMSEVQKRHVIQLCRSRWQRILKARQDRLSEQEHVVDKELPYGMQKEDLPDLFSTPVTN</sequence>
<comment type="caution">
    <text evidence="1">The sequence shown here is derived from an EMBL/GenBank/DDBJ whole genome shotgun (WGS) entry which is preliminary data.</text>
</comment>
<dbReference type="Proteomes" id="UP000295729">
    <property type="component" value="Unassembled WGS sequence"/>
</dbReference>
<dbReference type="PANTHER" id="PTHR35175">
    <property type="entry name" value="DUF1289 DOMAIN-CONTAINING PROTEIN"/>
    <property type="match status" value="1"/>
</dbReference>
<dbReference type="RefSeq" id="WP_133562282.1">
    <property type="nucleotide sequence ID" value="NZ_SNZA01000003.1"/>
</dbReference>
<name>A0A4V3DG62_9GAMM</name>
<proteinExistence type="predicted"/>
<protein>
    <recommendedName>
        <fullName evidence="3">Fe-S protein YdhL (DUF1289 family)</fullName>
    </recommendedName>
</protein>
<evidence type="ECO:0000313" key="1">
    <source>
        <dbReference type="EMBL" id="TDR13161.1"/>
    </source>
</evidence>
<keyword evidence="2" id="KW-1185">Reference proteome</keyword>
<dbReference type="PANTHER" id="PTHR35175:SF1">
    <property type="entry name" value="OXIDOREDUCTASE"/>
    <property type="match status" value="1"/>
</dbReference>
<dbReference type="OrthoDB" id="8911262at2"/>
<reference evidence="1 2" key="1">
    <citation type="submission" date="2019-03" db="EMBL/GenBank/DDBJ databases">
        <title>Genomic Encyclopedia of Type Strains, Phase IV (KMG-IV): sequencing the most valuable type-strain genomes for metagenomic binning, comparative biology and taxonomic classification.</title>
        <authorList>
            <person name="Goeker M."/>
        </authorList>
    </citation>
    <scope>NUCLEOTIDE SEQUENCE [LARGE SCALE GENOMIC DNA]</scope>
    <source>
        <strain evidence="1 2">DSM 5604</strain>
    </source>
</reference>
<evidence type="ECO:0008006" key="3">
    <source>
        <dbReference type="Google" id="ProtNLM"/>
    </source>
</evidence>
<organism evidence="1 2">
    <name type="scientific">Marinomonas communis</name>
    <dbReference type="NCBI Taxonomy" id="28254"/>
    <lineage>
        <taxon>Bacteria</taxon>
        <taxon>Pseudomonadati</taxon>
        <taxon>Pseudomonadota</taxon>
        <taxon>Gammaproteobacteria</taxon>
        <taxon>Oceanospirillales</taxon>
        <taxon>Oceanospirillaceae</taxon>
        <taxon>Marinomonas</taxon>
    </lineage>
</organism>
<dbReference type="InterPro" id="IPR010710">
    <property type="entry name" value="DUF1289"/>
</dbReference>
<gene>
    <name evidence="1" type="ORF">C8D85_2035</name>
</gene>
<dbReference type="AlphaFoldDB" id="A0A4V3DG62"/>
<evidence type="ECO:0000313" key="2">
    <source>
        <dbReference type="Proteomes" id="UP000295729"/>
    </source>
</evidence>